<dbReference type="AlphaFoldDB" id="A0A0K2H155"/>
<dbReference type="RefSeq" id="WP_053412519.1">
    <property type="nucleotide sequence ID" value="NZ_CP006841.1"/>
</dbReference>
<dbReference type="Gene3D" id="1.10.10.10">
    <property type="entry name" value="Winged helix-like DNA-binding domain superfamily/Winged helix DNA-binding domain"/>
    <property type="match status" value="1"/>
</dbReference>
<dbReference type="InterPro" id="IPR036388">
    <property type="entry name" value="WH-like_DNA-bd_sf"/>
</dbReference>
<feature type="region of interest" description="Disordered" evidence="13">
    <location>
        <begin position="1"/>
        <end position="50"/>
    </location>
</feature>
<evidence type="ECO:0000256" key="12">
    <source>
        <dbReference type="PIRSR" id="PIRSR602481-2"/>
    </source>
</evidence>
<comment type="similarity">
    <text evidence="2">Belongs to the Fur family.</text>
</comment>
<dbReference type="OrthoDB" id="8659436at2"/>
<feature type="compositionally biased region" description="Basic and acidic residues" evidence="13">
    <location>
        <begin position="1"/>
        <end position="33"/>
    </location>
</feature>
<feature type="binding site" evidence="12">
    <location>
        <position position="117"/>
    </location>
    <ligand>
        <name>Fe cation</name>
        <dbReference type="ChEBI" id="CHEBI:24875"/>
    </ligand>
</feature>
<evidence type="ECO:0000256" key="13">
    <source>
        <dbReference type="SAM" id="MobiDB-lite"/>
    </source>
</evidence>
<dbReference type="GO" id="GO:0045892">
    <property type="term" value="P:negative regulation of DNA-templated transcription"/>
    <property type="evidence" value="ECO:0007669"/>
    <property type="project" value="TreeGrafter"/>
</dbReference>
<comment type="cofactor">
    <cofactor evidence="11">
        <name>Zn(2+)</name>
        <dbReference type="ChEBI" id="CHEBI:29105"/>
    </cofactor>
    <text evidence="11">Binds 1 zinc ion per subunit.</text>
</comment>
<keyword evidence="9" id="KW-0238">DNA-binding</keyword>
<sequence>MVGGHKHDTAADAGAHTDARAEAGVDSGHEHAPSAKKVGQRIGQRSTRQRRAVVEIMRDAQNFRSAADIHRALTERGEKVGLTTVYRTLQSLAEIKAVDVLHQNNGEALYRLCGDHHHHHLVCTDCGETVEVTGGPVEEWAHNLAEKHGFSLTGHSAEVFGLCGNCQHSKD</sequence>
<keyword evidence="15" id="KW-1185">Reference proteome</keyword>
<dbReference type="KEGG" id="clw:CLAC_08505"/>
<evidence type="ECO:0000313" key="14">
    <source>
        <dbReference type="EMBL" id="ALA67749.1"/>
    </source>
</evidence>
<evidence type="ECO:0000256" key="9">
    <source>
        <dbReference type="ARBA" id="ARBA00023125"/>
    </source>
</evidence>
<dbReference type="PANTHER" id="PTHR33202">
    <property type="entry name" value="ZINC UPTAKE REGULATION PROTEIN"/>
    <property type="match status" value="1"/>
</dbReference>
<dbReference type="PANTHER" id="PTHR33202:SF2">
    <property type="entry name" value="FERRIC UPTAKE REGULATION PROTEIN"/>
    <property type="match status" value="1"/>
</dbReference>
<keyword evidence="8" id="KW-0805">Transcription regulation</keyword>
<name>A0A0K2H155_9CORY</name>
<feature type="binding site" evidence="11">
    <location>
        <position position="166"/>
    </location>
    <ligand>
        <name>Zn(2+)</name>
        <dbReference type="ChEBI" id="CHEBI:29105"/>
    </ligand>
</feature>
<dbReference type="PATRIC" id="fig|1408189.4.peg.1701"/>
<evidence type="ECO:0000256" key="2">
    <source>
        <dbReference type="ARBA" id="ARBA00007957"/>
    </source>
</evidence>
<keyword evidence="4" id="KW-0963">Cytoplasm</keyword>
<dbReference type="FunFam" id="1.10.10.10:FF:000459">
    <property type="entry name" value="Ferric uptake regulation protein"/>
    <property type="match status" value="1"/>
</dbReference>
<gene>
    <name evidence="14" type="ORF">CLAC_08505</name>
</gene>
<dbReference type="InterPro" id="IPR002481">
    <property type="entry name" value="FUR"/>
</dbReference>
<dbReference type="EMBL" id="CP006841">
    <property type="protein sequence ID" value="ALA67749.1"/>
    <property type="molecule type" value="Genomic_DNA"/>
</dbReference>
<evidence type="ECO:0000256" key="6">
    <source>
        <dbReference type="ARBA" id="ARBA00022723"/>
    </source>
</evidence>
<keyword evidence="10" id="KW-0804">Transcription</keyword>
<reference evidence="14 15" key="1">
    <citation type="submission" date="2013-10" db="EMBL/GenBank/DDBJ databases">
        <title>Complete genome sequence of Corynebacterium lactis DSM 45799(T), isolated from raw cow milk.</title>
        <authorList>
            <person name="Ruckert C."/>
            <person name="Albersmeier A."/>
            <person name="Lipski A."/>
            <person name="Kalinowski J."/>
        </authorList>
    </citation>
    <scope>NUCLEOTIDE SEQUENCE [LARGE SCALE GENOMIC DNA]</scope>
    <source>
        <strain evidence="14 15">RW2-5</strain>
    </source>
</reference>
<dbReference type="GO" id="GO:0005829">
    <property type="term" value="C:cytosol"/>
    <property type="evidence" value="ECO:0007669"/>
    <property type="project" value="TreeGrafter"/>
</dbReference>
<proteinExistence type="inferred from homology"/>
<keyword evidence="12" id="KW-0408">Iron</keyword>
<evidence type="ECO:0000313" key="15">
    <source>
        <dbReference type="Proteomes" id="UP000058446"/>
    </source>
</evidence>
<evidence type="ECO:0000256" key="7">
    <source>
        <dbReference type="ARBA" id="ARBA00022833"/>
    </source>
</evidence>
<evidence type="ECO:0000256" key="4">
    <source>
        <dbReference type="ARBA" id="ARBA00022490"/>
    </source>
</evidence>
<dbReference type="InterPro" id="IPR036390">
    <property type="entry name" value="WH_DNA-bd_sf"/>
</dbReference>
<dbReference type="Gene3D" id="3.30.1490.190">
    <property type="match status" value="1"/>
</dbReference>
<feature type="binding site" evidence="11">
    <location>
        <position position="126"/>
    </location>
    <ligand>
        <name>Zn(2+)</name>
        <dbReference type="ChEBI" id="CHEBI:29105"/>
    </ligand>
</feature>
<feature type="binding site" evidence="12">
    <location>
        <position position="138"/>
    </location>
    <ligand>
        <name>Fe cation</name>
        <dbReference type="ChEBI" id="CHEBI:24875"/>
    </ligand>
</feature>
<dbReference type="GO" id="GO:1900376">
    <property type="term" value="P:regulation of secondary metabolite biosynthetic process"/>
    <property type="evidence" value="ECO:0007669"/>
    <property type="project" value="TreeGrafter"/>
</dbReference>
<dbReference type="STRING" id="1408189.CLAC_08505"/>
<protein>
    <submittedName>
        <fullName evidence="14">Fur family transcriptional regulator</fullName>
    </submittedName>
</protein>
<dbReference type="InterPro" id="IPR043135">
    <property type="entry name" value="Fur_C"/>
</dbReference>
<evidence type="ECO:0000256" key="8">
    <source>
        <dbReference type="ARBA" id="ARBA00023015"/>
    </source>
</evidence>
<dbReference type="GO" id="GO:0000976">
    <property type="term" value="F:transcription cis-regulatory region binding"/>
    <property type="evidence" value="ECO:0007669"/>
    <property type="project" value="TreeGrafter"/>
</dbReference>
<dbReference type="Pfam" id="PF01475">
    <property type="entry name" value="FUR"/>
    <property type="match status" value="1"/>
</dbReference>
<keyword evidence="7 11" id="KW-0862">Zinc</keyword>
<comment type="subunit">
    <text evidence="3">Homodimer.</text>
</comment>
<keyword evidence="6 11" id="KW-0479">Metal-binding</keyword>
<dbReference type="SUPFAM" id="SSF46785">
    <property type="entry name" value="Winged helix' DNA-binding domain"/>
    <property type="match status" value="1"/>
</dbReference>
<organism evidence="14 15">
    <name type="scientific">Corynebacterium lactis RW2-5</name>
    <dbReference type="NCBI Taxonomy" id="1408189"/>
    <lineage>
        <taxon>Bacteria</taxon>
        <taxon>Bacillati</taxon>
        <taxon>Actinomycetota</taxon>
        <taxon>Actinomycetes</taxon>
        <taxon>Mycobacteriales</taxon>
        <taxon>Corynebacteriaceae</taxon>
        <taxon>Corynebacterium</taxon>
    </lineage>
</organism>
<evidence type="ECO:0000256" key="5">
    <source>
        <dbReference type="ARBA" id="ARBA00022491"/>
    </source>
</evidence>
<evidence type="ECO:0000256" key="1">
    <source>
        <dbReference type="ARBA" id="ARBA00004496"/>
    </source>
</evidence>
<evidence type="ECO:0000256" key="3">
    <source>
        <dbReference type="ARBA" id="ARBA00011738"/>
    </source>
</evidence>
<accession>A0A0K2H155</accession>
<feature type="binding site" evidence="11">
    <location>
        <position position="123"/>
    </location>
    <ligand>
        <name>Zn(2+)</name>
        <dbReference type="ChEBI" id="CHEBI:29105"/>
    </ligand>
</feature>
<dbReference type="Proteomes" id="UP000058446">
    <property type="component" value="Chromosome"/>
</dbReference>
<evidence type="ECO:0000256" key="11">
    <source>
        <dbReference type="PIRSR" id="PIRSR602481-1"/>
    </source>
</evidence>
<comment type="cofactor">
    <cofactor evidence="12">
        <name>Mn(2+)</name>
        <dbReference type="ChEBI" id="CHEBI:29035"/>
    </cofactor>
    <cofactor evidence="12">
        <name>Fe(2+)</name>
        <dbReference type="ChEBI" id="CHEBI:29033"/>
    </cofactor>
    <text evidence="12">Binds 1 Mn(2+) or Fe(2+) ion per subunit.</text>
</comment>
<evidence type="ECO:0000256" key="10">
    <source>
        <dbReference type="ARBA" id="ARBA00023163"/>
    </source>
</evidence>
<feature type="binding site" evidence="11">
    <location>
        <position position="163"/>
    </location>
    <ligand>
        <name>Zn(2+)</name>
        <dbReference type="ChEBI" id="CHEBI:29105"/>
    </ligand>
</feature>
<comment type="subcellular location">
    <subcellularLocation>
        <location evidence="1">Cytoplasm</location>
    </subcellularLocation>
</comment>
<dbReference type="GO" id="GO:0003700">
    <property type="term" value="F:DNA-binding transcription factor activity"/>
    <property type="evidence" value="ECO:0007669"/>
    <property type="project" value="InterPro"/>
</dbReference>
<keyword evidence="5" id="KW-0678">Repressor</keyword>
<dbReference type="GO" id="GO:0008270">
    <property type="term" value="F:zinc ion binding"/>
    <property type="evidence" value="ECO:0007669"/>
    <property type="project" value="TreeGrafter"/>
</dbReference>
<dbReference type="CDD" id="cd07153">
    <property type="entry name" value="Fur_like"/>
    <property type="match status" value="1"/>
</dbReference>
<feature type="binding site" evidence="12">
    <location>
        <position position="155"/>
    </location>
    <ligand>
        <name>Fe cation</name>
        <dbReference type="ChEBI" id="CHEBI:24875"/>
    </ligand>
</feature>